<proteinExistence type="predicted"/>
<feature type="signal peptide" evidence="2">
    <location>
        <begin position="1"/>
        <end position="17"/>
    </location>
</feature>
<dbReference type="EMBL" id="RCSS01000111">
    <property type="protein sequence ID" value="RVD92967.1"/>
    <property type="molecule type" value="Genomic_DNA"/>
</dbReference>
<name>A0A437APM8_9MICR</name>
<accession>A0A437APM8</accession>
<evidence type="ECO:0000256" key="2">
    <source>
        <dbReference type="SAM" id="SignalP"/>
    </source>
</evidence>
<feature type="compositionally biased region" description="Basic and acidic residues" evidence="1">
    <location>
        <begin position="219"/>
        <end position="239"/>
    </location>
</feature>
<gene>
    <name evidence="3" type="ORF">TUBRATIS_005090</name>
</gene>
<dbReference type="AlphaFoldDB" id="A0A437APM8"/>
<organism evidence="3 4">
    <name type="scientific">Tubulinosema ratisbonensis</name>
    <dbReference type="NCBI Taxonomy" id="291195"/>
    <lineage>
        <taxon>Eukaryota</taxon>
        <taxon>Fungi</taxon>
        <taxon>Fungi incertae sedis</taxon>
        <taxon>Microsporidia</taxon>
        <taxon>Tubulinosematoidea</taxon>
        <taxon>Tubulinosematidae</taxon>
        <taxon>Tubulinosema</taxon>
    </lineage>
</organism>
<feature type="region of interest" description="Disordered" evidence="1">
    <location>
        <begin position="103"/>
        <end position="300"/>
    </location>
</feature>
<feature type="compositionally biased region" description="Basic and acidic residues" evidence="1">
    <location>
        <begin position="184"/>
        <end position="211"/>
    </location>
</feature>
<keyword evidence="2" id="KW-0732">Signal</keyword>
<protein>
    <submittedName>
        <fullName evidence="3">Uncharacterized protein</fullName>
    </submittedName>
</protein>
<comment type="caution">
    <text evidence="3">The sequence shown here is derived from an EMBL/GenBank/DDBJ whole genome shotgun (WGS) entry which is preliminary data.</text>
</comment>
<dbReference type="Proteomes" id="UP000282876">
    <property type="component" value="Unassembled WGS sequence"/>
</dbReference>
<reference evidence="3 4" key="1">
    <citation type="submission" date="2018-10" db="EMBL/GenBank/DDBJ databases">
        <title>Draft genome sequence of the microsporidian Tubulinosema ratisbonensis.</title>
        <authorList>
            <person name="Polonais V."/>
            <person name="Peyretaillade E."/>
            <person name="Niehus S."/>
            <person name="Wawrzyniak I."/>
            <person name="Franchet A."/>
            <person name="Gaspin C."/>
            <person name="Reichstadt M."/>
            <person name="Belser C."/>
            <person name="Labadie K."/>
            <person name="Delbac F."/>
            <person name="Ferrandon D."/>
        </authorList>
    </citation>
    <scope>NUCLEOTIDE SEQUENCE [LARGE SCALE GENOMIC DNA]</scope>
    <source>
        <strain evidence="3 4">Franzen</strain>
    </source>
</reference>
<feature type="compositionally biased region" description="Basic and acidic residues" evidence="1">
    <location>
        <begin position="274"/>
        <end position="290"/>
    </location>
</feature>
<feature type="compositionally biased region" description="Basic and acidic residues" evidence="1">
    <location>
        <begin position="108"/>
        <end position="162"/>
    </location>
</feature>
<evidence type="ECO:0000313" key="3">
    <source>
        <dbReference type="EMBL" id="RVD92967.1"/>
    </source>
</evidence>
<evidence type="ECO:0000256" key="1">
    <source>
        <dbReference type="SAM" id="MobiDB-lite"/>
    </source>
</evidence>
<feature type="chain" id="PRO_5019558693" evidence="2">
    <location>
        <begin position="18"/>
        <end position="314"/>
    </location>
</feature>
<dbReference type="VEuPathDB" id="MicrosporidiaDB:TUBRATIS_005090"/>
<keyword evidence="4" id="KW-1185">Reference proteome</keyword>
<sequence length="314" mass="35602">MIFLFFILSLKEIFVNAEVFLERNTKAIEEQSFFVKNEKKEVLTPNETSKQAIWQEDSKATFLYQPIMTIGYLKYKNLCLDNNNNLVKCGDSSGSIDDQMFIVSDQPSKNEDEKKKEEPTKESLSEEPKDSDISKEETASQSAKKESEEKKETPPEKVKDVNKLIGEAISIIDTENECEAGNSPKDKSKDEPKGASNTDEEKKLNKKKPEEGGSDLEPEEKPTLPENKKEVLSVVEIDKTIPLNGDQEQEKKQTESPQTTDEENKEGRNGILKSDSEKESKQIKTDEKPAGKGTKKRGRMIQKIIDSFEKLKNK</sequence>
<evidence type="ECO:0000313" key="4">
    <source>
        <dbReference type="Proteomes" id="UP000282876"/>
    </source>
</evidence>